<name>A0ABU4XI56_9HYPH</name>
<keyword evidence="1" id="KW-0812">Transmembrane</keyword>
<proteinExistence type="predicted"/>
<evidence type="ECO:0000313" key="3">
    <source>
        <dbReference type="Proteomes" id="UP001271780"/>
    </source>
</evidence>
<accession>A0ABU4XI56</accession>
<comment type="caution">
    <text evidence="2">The sequence shown here is derived from an EMBL/GenBank/DDBJ whole genome shotgun (WGS) entry which is preliminary data.</text>
</comment>
<keyword evidence="3" id="KW-1185">Reference proteome</keyword>
<evidence type="ECO:0000256" key="1">
    <source>
        <dbReference type="SAM" id="Phobius"/>
    </source>
</evidence>
<keyword evidence="1" id="KW-1133">Transmembrane helix</keyword>
<gene>
    <name evidence="2" type="ORF">RFM27_19285</name>
</gene>
<evidence type="ECO:0000313" key="2">
    <source>
        <dbReference type="EMBL" id="MDX8474228.1"/>
    </source>
</evidence>
<sequence length="75" mass="8150">MDNLFFALWRRPGRRARRPQDFWLDPPPSGFGRLVAAVAIIGIAALLLDHAAAVRSKADSIAVASYGSSQEGNEK</sequence>
<dbReference type="RefSeq" id="WP_320317494.1">
    <property type="nucleotide sequence ID" value="NZ_JAVIIX010000010.1"/>
</dbReference>
<dbReference type="EMBL" id="JAVIIZ010000011">
    <property type="protein sequence ID" value="MDX8474228.1"/>
    <property type="molecule type" value="Genomic_DNA"/>
</dbReference>
<dbReference type="Proteomes" id="UP001271780">
    <property type="component" value="Unassembled WGS sequence"/>
</dbReference>
<protein>
    <submittedName>
        <fullName evidence="2">Uncharacterized protein</fullName>
    </submittedName>
</protein>
<reference evidence="2 3" key="1">
    <citation type="submission" date="2023-08" db="EMBL/GenBank/DDBJ databases">
        <title>Implementing the SeqCode for naming new Mesorhizobium species isolated from Vachellia karroo root nodules.</title>
        <authorList>
            <person name="Van Lill M."/>
        </authorList>
    </citation>
    <scope>NUCLEOTIDE SEQUENCE [LARGE SCALE GENOMIC DNA]</scope>
    <source>
        <strain evidence="2 3">VK23A</strain>
    </source>
</reference>
<organism evidence="2 3">
    <name type="scientific">Mesorhizobium dulcispinae</name>
    <dbReference type="NCBI Taxonomy" id="3072316"/>
    <lineage>
        <taxon>Bacteria</taxon>
        <taxon>Pseudomonadati</taxon>
        <taxon>Pseudomonadota</taxon>
        <taxon>Alphaproteobacteria</taxon>
        <taxon>Hyphomicrobiales</taxon>
        <taxon>Phyllobacteriaceae</taxon>
        <taxon>Mesorhizobium</taxon>
    </lineage>
</organism>
<keyword evidence="1" id="KW-0472">Membrane</keyword>
<feature type="transmembrane region" description="Helical" evidence="1">
    <location>
        <begin position="30"/>
        <end position="48"/>
    </location>
</feature>